<reference evidence="3 4" key="1">
    <citation type="journal article" date="2006" name="Science">
        <title>The genome of black cottonwood, Populus trichocarpa (Torr. &amp; Gray).</title>
        <authorList>
            <person name="Tuskan G.A."/>
            <person name="Difazio S."/>
            <person name="Jansson S."/>
            <person name="Bohlmann J."/>
            <person name="Grigoriev I."/>
            <person name="Hellsten U."/>
            <person name="Putnam N."/>
            <person name="Ralph S."/>
            <person name="Rombauts S."/>
            <person name="Salamov A."/>
            <person name="Schein J."/>
            <person name="Sterck L."/>
            <person name="Aerts A."/>
            <person name="Bhalerao R.R."/>
            <person name="Bhalerao R.P."/>
            <person name="Blaudez D."/>
            <person name="Boerjan W."/>
            <person name="Brun A."/>
            <person name="Brunner A."/>
            <person name="Busov V."/>
            <person name="Campbell M."/>
            <person name="Carlson J."/>
            <person name="Chalot M."/>
            <person name="Chapman J."/>
            <person name="Chen G.L."/>
            <person name="Cooper D."/>
            <person name="Coutinho P.M."/>
            <person name="Couturier J."/>
            <person name="Covert S."/>
            <person name="Cronk Q."/>
            <person name="Cunningham R."/>
            <person name="Davis J."/>
            <person name="Degroeve S."/>
            <person name="Dejardin A."/>
            <person name="Depamphilis C."/>
            <person name="Detter J."/>
            <person name="Dirks B."/>
            <person name="Dubchak I."/>
            <person name="Duplessis S."/>
            <person name="Ehlting J."/>
            <person name="Ellis B."/>
            <person name="Gendler K."/>
            <person name="Goodstein D."/>
            <person name="Gribskov M."/>
            <person name="Grimwood J."/>
            <person name="Groover A."/>
            <person name="Gunter L."/>
            <person name="Hamberger B."/>
            <person name="Heinze B."/>
            <person name="Helariutta Y."/>
            <person name="Henrissat B."/>
            <person name="Holligan D."/>
            <person name="Holt R."/>
            <person name="Huang W."/>
            <person name="Islam-Faridi N."/>
            <person name="Jones S."/>
            <person name="Jones-Rhoades M."/>
            <person name="Jorgensen R."/>
            <person name="Joshi C."/>
            <person name="Kangasjarvi J."/>
            <person name="Karlsson J."/>
            <person name="Kelleher C."/>
            <person name="Kirkpatrick R."/>
            <person name="Kirst M."/>
            <person name="Kohler A."/>
            <person name="Kalluri U."/>
            <person name="Larimer F."/>
            <person name="Leebens-Mack J."/>
            <person name="Leple J.C."/>
            <person name="Locascio P."/>
            <person name="Lou Y."/>
            <person name="Lucas S."/>
            <person name="Martin F."/>
            <person name="Montanini B."/>
            <person name="Napoli C."/>
            <person name="Nelson D.R."/>
            <person name="Nelson C."/>
            <person name="Nieminen K."/>
            <person name="Nilsson O."/>
            <person name="Pereda V."/>
            <person name="Peter G."/>
            <person name="Philippe R."/>
            <person name="Pilate G."/>
            <person name="Poliakov A."/>
            <person name="Razumovskaya J."/>
            <person name="Richardson P."/>
            <person name="Rinaldi C."/>
            <person name="Ritland K."/>
            <person name="Rouze P."/>
            <person name="Ryaboy D."/>
            <person name="Schmutz J."/>
            <person name="Schrader J."/>
            <person name="Segerman B."/>
            <person name="Shin H."/>
            <person name="Siddiqui A."/>
            <person name="Sterky F."/>
            <person name="Terry A."/>
            <person name="Tsai C.J."/>
            <person name="Uberbacher E."/>
            <person name="Unneberg P."/>
            <person name="Vahala J."/>
            <person name="Wall K."/>
            <person name="Wessler S."/>
            <person name="Yang G."/>
            <person name="Yin T."/>
            <person name="Douglas C."/>
            <person name="Marra M."/>
            <person name="Sandberg G."/>
            <person name="Van de Peer Y."/>
            <person name="Rokhsar D."/>
        </authorList>
    </citation>
    <scope>NUCLEOTIDE SEQUENCE [LARGE SCALE GENOMIC DNA]</scope>
    <source>
        <strain evidence="4">cv. Nisqually</strain>
    </source>
</reference>
<dbReference type="PANTHER" id="PTHR33143:SF50">
    <property type="entry name" value="PROTEIN MKS1"/>
    <property type="match status" value="1"/>
</dbReference>
<keyword evidence="4" id="KW-1185">Reference proteome</keyword>
<dbReference type="Gramene" id="Potri.005G057800.1.v4.1">
    <property type="protein sequence ID" value="Potri.005G057800.1.v4.1"/>
    <property type="gene ID" value="Potri.005G057800.v4.1"/>
</dbReference>
<dbReference type="PANTHER" id="PTHR33143">
    <property type="entry name" value="F16F4.1 PROTEIN-RELATED"/>
    <property type="match status" value="1"/>
</dbReference>
<dbReference type="Pfam" id="PF05678">
    <property type="entry name" value="VQ"/>
    <property type="match status" value="1"/>
</dbReference>
<organism evidence="3 4">
    <name type="scientific">Populus trichocarpa</name>
    <name type="common">Western balsam poplar</name>
    <name type="synonym">Populus balsamifera subsp. trichocarpa</name>
    <dbReference type="NCBI Taxonomy" id="3694"/>
    <lineage>
        <taxon>Eukaryota</taxon>
        <taxon>Viridiplantae</taxon>
        <taxon>Streptophyta</taxon>
        <taxon>Embryophyta</taxon>
        <taxon>Tracheophyta</taxon>
        <taxon>Spermatophyta</taxon>
        <taxon>Magnoliopsida</taxon>
        <taxon>eudicotyledons</taxon>
        <taxon>Gunneridae</taxon>
        <taxon>Pentapetalae</taxon>
        <taxon>rosids</taxon>
        <taxon>fabids</taxon>
        <taxon>Malpighiales</taxon>
        <taxon>Salicaceae</taxon>
        <taxon>Saliceae</taxon>
        <taxon>Populus</taxon>
    </lineage>
</organism>
<evidence type="ECO:0000259" key="2">
    <source>
        <dbReference type="Pfam" id="PF05678"/>
    </source>
</evidence>
<dbReference type="FunCoup" id="B9MZA0">
    <property type="interactions" value="467"/>
</dbReference>
<feature type="compositionally biased region" description="Pro residues" evidence="1">
    <location>
        <begin position="13"/>
        <end position="22"/>
    </location>
</feature>
<evidence type="ECO:0000313" key="3">
    <source>
        <dbReference type="EMBL" id="PNT35121.1"/>
    </source>
</evidence>
<dbReference type="InterPro" id="IPR008889">
    <property type="entry name" value="VQ"/>
</dbReference>
<feature type="domain" description="VQ" evidence="2">
    <location>
        <begin position="63"/>
        <end position="88"/>
    </location>
</feature>
<dbReference type="OMA" id="DSHTIHK"/>
<dbReference type="KEGG" id="pop:18099010"/>
<sequence length="212" mass="22991">MDPYQYPTTGKPPQRPPPPPPSPKKEIQIQGPRPSALRLHQGSHKIKKPPLPPQRQPVIIYAVSPKIIHAEESNFMAVVQRLTGLSSADFSHDGSVSPAARLAATEKASPRELTRPSTINDSSNDDLMEMIEELDFGQFPGILSPAPAMLPPVPTGFFSPVSTDANISQSFWNDNYSMSPLFTASPSGFFSGSGIVSPLHSPDIFSSLFMDL</sequence>
<dbReference type="STRING" id="3694.B9MZA0"/>
<dbReference type="Proteomes" id="UP000006729">
    <property type="component" value="Chromosome 5"/>
</dbReference>
<name>B9MZA0_POPTR</name>
<proteinExistence type="predicted"/>
<protein>
    <recommendedName>
        <fullName evidence="2">VQ domain-containing protein</fullName>
    </recommendedName>
</protein>
<dbReference type="GO" id="GO:0005634">
    <property type="term" value="C:nucleus"/>
    <property type="evidence" value="ECO:0000318"/>
    <property type="project" value="GO_Central"/>
</dbReference>
<dbReference type="OrthoDB" id="1518325at2759"/>
<feature type="region of interest" description="Disordered" evidence="1">
    <location>
        <begin position="1"/>
        <end position="53"/>
    </location>
</feature>
<dbReference type="AlphaFoldDB" id="B9MZA0"/>
<dbReference type="InterPro" id="IPR039607">
    <property type="entry name" value="VQ_8/17/18/20/21/25"/>
</dbReference>
<evidence type="ECO:0000313" key="4">
    <source>
        <dbReference type="Proteomes" id="UP000006729"/>
    </source>
</evidence>
<dbReference type="EMBL" id="CM009294">
    <property type="protein sequence ID" value="PNT35121.1"/>
    <property type="molecule type" value="Genomic_DNA"/>
</dbReference>
<evidence type="ECO:0000256" key="1">
    <source>
        <dbReference type="SAM" id="MobiDB-lite"/>
    </source>
</evidence>
<accession>B9MZA0</accession>
<gene>
    <name evidence="3" type="ORF">POPTR_005G057800</name>
</gene>
<dbReference type="InParanoid" id="B9MZA0"/>